<evidence type="ECO:0000313" key="2">
    <source>
        <dbReference type="Proteomes" id="UP000828390"/>
    </source>
</evidence>
<reference evidence="1" key="2">
    <citation type="submission" date="2020-11" db="EMBL/GenBank/DDBJ databases">
        <authorList>
            <person name="McCartney M.A."/>
            <person name="Auch B."/>
            <person name="Kono T."/>
            <person name="Mallez S."/>
            <person name="Becker A."/>
            <person name="Gohl D.M."/>
            <person name="Silverstein K.A.T."/>
            <person name="Koren S."/>
            <person name="Bechman K.B."/>
            <person name="Herman A."/>
            <person name="Abrahante J.E."/>
            <person name="Garbe J."/>
        </authorList>
    </citation>
    <scope>NUCLEOTIDE SEQUENCE</scope>
    <source>
        <strain evidence="1">Duluth1</strain>
        <tissue evidence="1">Whole animal</tissue>
    </source>
</reference>
<reference evidence="1" key="1">
    <citation type="journal article" date="2019" name="bioRxiv">
        <title>The Genome of the Zebra Mussel, Dreissena polymorpha: A Resource for Invasive Species Research.</title>
        <authorList>
            <person name="McCartney M.A."/>
            <person name="Auch B."/>
            <person name="Kono T."/>
            <person name="Mallez S."/>
            <person name="Zhang Y."/>
            <person name="Obille A."/>
            <person name="Becker A."/>
            <person name="Abrahante J.E."/>
            <person name="Garbe J."/>
            <person name="Badalamenti J.P."/>
            <person name="Herman A."/>
            <person name="Mangelson H."/>
            <person name="Liachko I."/>
            <person name="Sullivan S."/>
            <person name="Sone E.D."/>
            <person name="Koren S."/>
            <person name="Silverstein K.A.T."/>
            <person name="Beckman K.B."/>
            <person name="Gohl D.M."/>
        </authorList>
    </citation>
    <scope>NUCLEOTIDE SEQUENCE</scope>
    <source>
        <strain evidence="1">Duluth1</strain>
        <tissue evidence="1">Whole animal</tissue>
    </source>
</reference>
<dbReference type="Proteomes" id="UP000828390">
    <property type="component" value="Unassembled WGS sequence"/>
</dbReference>
<name>A0A9D4N4L6_DREPO</name>
<accession>A0A9D4N4L6</accession>
<gene>
    <name evidence="1" type="ORF">DPMN_010659</name>
</gene>
<dbReference type="AlphaFoldDB" id="A0A9D4N4L6"/>
<organism evidence="1 2">
    <name type="scientific">Dreissena polymorpha</name>
    <name type="common">Zebra mussel</name>
    <name type="synonym">Mytilus polymorpha</name>
    <dbReference type="NCBI Taxonomy" id="45954"/>
    <lineage>
        <taxon>Eukaryota</taxon>
        <taxon>Metazoa</taxon>
        <taxon>Spiralia</taxon>
        <taxon>Lophotrochozoa</taxon>
        <taxon>Mollusca</taxon>
        <taxon>Bivalvia</taxon>
        <taxon>Autobranchia</taxon>
        <taxon>Heteroconchia</taxon>
        <taxon>Euheterodonta</taxon>
        <taxon>Imparidentia</taxon>
        <taxon>Neoheterodontei</taxon>
        <taxon>Myida</taxon>
        <taxon>Dreissenoidea</taxon>
        <taxon>Dreissenidae</taxon>
        <taxon>Dreissena</taxon>
    </lineage>
</organism>
<dbReference type="EMBL" id="JAIWYP010000001">
    <property type="protein sequence ID" value="KAH3886647.1"/>
    <property type="molecule type" value="Genomic_DNA"/>
</dbReference>
<proteinExistence type="predicted"/>
<keyword evidence="2" id="KW-1185">Reference proteome</keyword>
<evidence type="ECO:0000313" key="1">
    <source>
        <dbReference type="EMBL" id="KAH3886647.1"/>
    </source>
</evidence>
<comment type="caution">
    <text evidence="1">The sequence shown here is derived from an EMBL/GenBank/DDBJ whole genome shotgun (WGS) entry which is preliminary data.</text>
</comment>
<sequence>MKVELDNKLVFRSFVQTNLRSDIVLWSEAGKQTTHHGRVNCTLGNQMRGGI</sequence>
<protein>
    <submittedName>
        <fullName evidence="1">Uncharacterized protein</fullName>
    </submittedName>
</protein>